<evidence type="ECO:0000256" key="6">
    <source>
        <dbReference type="ARBA" id="ARBA00059763"/>
    </source>
</evidence>
<dbReference type="OrthoDB" id="10263206at2759"/>
<dbReference type="GeneID" id="111252467"/>
<dbReference type="InParanoid" id="A0A7M7KHP3"/>
<reference evidence="10" key="1">
    <citation type="submission" date="2021-01" db="UniProtKB">
        <authorList>
            <consortium name="EnsemblMetazoa"/>
        </authorList>
    </citation>
    <scope>IDENTIFICATION</scope>
</reference>
<feature type="domain" description="Rab-GAP TBC" evidence="9">
    <location>
        <begin position="72"/>
        <end position="369"/>
    </location>
</feature>
<evidence type="ECO:0000256" key="4">
    <source>
        <dbReference type="ARBA" id="ARBA00022490"/>
    </source>
</evidence>
<evidence type="ECO:0000256" key="1">
    <source>
        <dbReference type="ARBA" id="ARBA00004370"/>
    </source>
</evidence>
<evidence type="ECO:0000256" key="8">
    <source>
        <dbReference type="ARBA" id="ARBA00067477"/>
    </source>
</evidence>
<dbReference type="KEGG" id="vde:111252467"/>
<dbReference type="Gene3D" id="1.10.10.750">
    <property type="entry name" value="Ypt/Rab-GAP domain of gyp1p, domain 1"/>
    <property type="match status" value="1"/>
</dbReference>
<dbReference type="GO" id="GO:0006886">
    <property type="term" value="P:intracellular protein transport"/>
    <property type="evidence" value="ECO:0007669"/>
    <property type="project" value="TreeGrafter"/>
</dbReference>
<dbReference type="Pfam" id="PF00566">
    <property type="entry name" value="RabGAP-TBC"/>
    <property type="match status" value="1"/>
</dbReference>
<dbReference type="PANTHER" id="PTHR22957:SF27">
    <property type="entry name" value="TBC1 DOMAIN FAMILY MEMBER 13"/>
    <property type="match status" value="1"/>
</dbReference>
<dbReference type="EnsemblMetazoa" id="XM_022810422">
    <property type="protein sequence ID" value="XP_022666157"/>
    <property type="gene ID" value="LOC111252467"/>
</dbReference>
<evidence type="ECO:0000259" key="9">
    <source>
        <dbReference type="PROSITE" id="PS50086"/>
    </source>
</evidence>
<comment type="subunit">
    <text evidence="7">Interacts with RAB1A and RAB10; in a GTP-dependent manner.</text>
</comment>
<keyword evidence="4" id="KW-0963">Cytoplasm</keyword>
<evidence type="ECO:0000256" key="2">
    <source>
        <dbReference type="ARBA" id="ARBA00004496"/>
    </source>
</evidence>
<proteinExistence type="predicted"/>
<dbReference type="Proteomes" id="UP000594260">
    <property type="component" value="Unplaced"/>
</dbReference>
<dbReference type="InterPro" id="IPR000195">
    <property type="entry name" value="Rab-GAP-TBC_dom"/>
</dbReference>
<evidence type="ECO:0000256" key="3">
    <source>
        <dbReference type="ARBA" id="ARBA00022468"/>
    </source>
</evidence>
<dbReference type="SUPFAM" id="SSF47923">
    <property type="entry name" value="Ypt/Rab-GAP domain of gyp1p"/>
    <property type="match status" value="2"/>
</dbReference>
<keyword evidence="11" id="KW-1185">Reference proteome</keyword>
<dbReference type="GO" id="GO:0005737">
    <property type="term" value="C:cytoplasm"/>
    <property type="evidence" value="ECO:0007669"/>
    <property type="project" value="UniProtKB-SubCell"/>
</dbReference>
<dbReference type="FunFam" id="1.10.472.80:FF:000009">
    <property type="entry name" value="TBC1 domain family member 13"/>
    <property type="match status" value="1"/>
</dbReference>
<evidence type="ECO:0000256" key="5">
    <source>
        <dbReference type="ARBA" id="ARBA00023136"/>
    </source>
</evidence>
<dbReference type="EnsemblMetazoa" id="XM_022810421">
    <property type="protein sequence ID" value="XP_022666156"/>
    <property type="gene ID" value="LOC111252467"/>
</dbReference>
<accession>A0A7M7KHP3</accession>
<dbReference type="Gene3D" id="1.10.472.80">
    <property type="entry name" value="Ypt/Rab-GAP domain of gyp1p, domain 3"/>
    <property type="match status" value="1"/>
</dbReference>
<dbReference type="Gene3D" id="1.10.8.270">
    <property type="entry name" value="putative rabgap domain of human tbc1 domain family member 14 like domains"/>
    <property type="match status" value="1"/>
</dbReference>
<dbReference type="RefSeq" id="XP_022666159.1">
    <property type="nucleotide sequence ID" value="XM_022810424.1"/>
</dbReference>
<comment type="function">
    <text evidence="6">Acts as a GTPase-activating protein for RAB35. Together with RAB35 may be involved in regulation of insulin-induced glucose transporter SLC2A4/GLUT4 translocation to the plasma membrane in adipocytes.</text>
</comment>
<dbReference type="OMA" id="TEFPCEE"/>
<dbReference type="GO" id="GO:0005096">
    <property type="term" value="F:GTPase activator activity"/>
    <property type="evidence" value="ECO:0007669"/>
    <property type="project" value="UniProtKB-KW"/>
</dbReference>
<comment type="subcellular location">
    <subcellularLocation>
        <location evidence="2">Cytoplasm</location>
    </subcellularLocation>
    <subcellularLocation>
        <location evidence="1">Membrane</location>
    </subcellularLocation>
</comment>
<keyword evidence="3" id="KW-0343">GTPase activation</keyword>
<dbReference type="AlphaFoldDB" id="A0A7M7KHP3"/>
<evidence type="ECO:0000313" key="11">
    <source>
        <dbReference type="Proteomes" id="UP000594260"/>
    </source>
</evidence>
<dbReference type="EnsemblMetazoa" id="XM_022810423">
    <property type="protein sequence ID" value="XP_022666158"/>
    <property type="gene ID" value="LOC111252467"/>
</dbReference>
<sequence length="443" mass="50524">MMTEAWGVITLGKSKFYMDFPMATEASDGTSPVHDVTSTERGKARASVFEELLSREQIDVPLLRKYCFHGIPDGPSLRSLCWKILLGYLGGDRRQWPEYLAQQRQLYARFVNEMVVGSGTATDQSCEDHPLNMNPDSRWQSYFKDNDVLLQIDKDVRRLCPDISFFQQATQFPCKKIVDDPLVDSLRERVERTVLRSGAVQRSRTGLTNVALFKKITTEKYSALPSGQEAHWEVVERILFIYAKLNPGVGYVQGMNEILGPIYHTLATDADTTVREHAEADSFFCFTQLMSAMRDFFLNAMDNTVSGIGAMMDRFMSQVKTIDPELHQRLVQQEIKPQFYAFRWITLLLSQEFSLPEVVRLWDSIFAMNERLDFGFLLSTCCAMMILLREELLEGDFAHNMKLLQNIQHNEIDGVSVDDILNKALCLYDNAPVTKLADSAGQL</sequence>
<dbReference type="FunCoup" id="A0A7M7KHP3">
    <property type="interactions" value="1124"/>
</dbReference>
<dbReference type="SMART" id="SM00164">
    <property type="entry name" value="TBC"/>
    <property type="match status" value="1"/>
</dbReference>
<dbReference type="EnsemblMetazoa" id="XM_022810424">
    <property type="protein sequence ID" value="XP_022666159"/>
    <property type="gene ID" value="LOC111252467"/>
</dbReference>
<dbReference type="GO" id="GO:0016020">
    <property type="term" value="C:membrane"/>
    <property type="evidence" value="ECO:0007669"/>
    <property type="project" value="UniProtKB-SubCell"/>
</dbReference>
<dbReference type="RefSeq" id="XP_022666155.1">
    <property type="nucleotide sequence ID" value="XM_022810420.1"/>
</dbReference>
<dbReference type="RefSeq" id="XP_022666156.1">
    <property type="nucleotide sequence ID" value="XM_022810421.1"/>
</dbReference>
<dbReference type="EnsemblMetazoa" id="XM_022810420">
    <property type="protein sequence ID" value="XP_022666155"/>
    <property type="gene ID" value="LOC111252467"/>
</dbReference>
<evidence type="ECO:0000313" key="10">
    <source>
        <dbReference type="EnsemblMetazoa" id="XP_022666156"/>
    </source>
</evidence>
<name>A0A7M7KHP3_VARDE</name>
<organism evidence="10 11">
    <name type="scientific">Varroa destructor</name>
    <name type="common">Honeybee mite</name>
    <dbReference type="NCBI Taxonomy" id="109461"/>
    <lineage>
        <taxon>Eukaryota</taxon>
        <taxon>Metazoa</taxon>
        <taxon>Ecdysozoa</taxon>
        <taxon>Arthropoda</taxon>
        <taxon>Chelicerata</taxon>
        <taxon>Arachnida</taxon>
        <taxon>Acari</taxon>
        <taxon>Parasitiformes</taxon>
        <taxon>Mesostigmata</taxon>
        <taxon>Gamasina</taxon>
        <taxon>Dermanyssoidea</taxon>
        <taxon>Varroidae</taxon>
        <taxon>Varroa</taxon>
    </lineage>
</organism>
<dbReference type="FunFam" id="1.10.8.270:FF:000019">
    <property type="entry name" value="TBC1 domain family member 13"/>
    <property type="match status" value="1"/>
</dbReference>
<dbReference type="RefSeq" id="XP_022666157.1">
    <property type="nucleotide sequence ID" value="XM_022810422.1"/>
</dbReference>
<dbReference type="PROSITE" id="PS50086">
    <property type="entry name" value="TBC_RABGAP"/>
    <property type="match status" value="1"/>
</dbReference>
<dbReference type="RefSeq" id="XP_022666158.1">
    <property type="nucleotide sequence ID" value="XM_022810423.1"/>
</dbReference>
<dbReference type="PANTHER" id="PTHR22957">
    <property type="entry name" value="TBC1 DOMAIN FAMILY MEMBER GTPASE-ACTIVATING PROTEIN"/>
    <property type="match status" value="1"/>
</dbReference>
<evidence type="ECO:0000256" key="7">
    <source>
        <dbReference type="ARBA" id="ARBA00064536"/>
    </source>
</evidence>
<keyword evidence="5" id="KW-0472">Membrane</keyword>
<dbReference type="InterPro" id="IPR035969">
    <property type="entry name" value="Rab-GAP_TBC_sf"/>
</dbReference>
<protein>
    <recommendedName>
        <fullName evidence="8">TBC1 domain family member 13</fullName>
    </recommendedName>
</protein>